<dbReference type="EMBL" id="CP118710">
    <property type="protein sequence ID" value="WGK83064.1"/>
    <property type="molecule type" value="Genomic_DNA"/>
</dbReference>
<dbReference type="Proteomes" id="UP001239257">
    <property type="component" value="Chromosome 2"/>
</dbReference>
<dbReference type="RefSeq" id="WP_301066115.1">
    <property type="nucleotide sequence ID" value="NZ_CP118710.1"/>
</dbReference>
<name>A0AAX3U7X5_9VIBR</name>
<proteinExistence type="predicted"/>
<reference evidence="1" key="1">
    <citation type="submission" date="2022-02" db="EMBL/GenBank/DDBJ databases">
        <title>Emergence and expansion in Europe of a Vibrio aestuarianus clonal complex pathogenic for oysters.</title>
        <authorList>
            <person name="Mesnil A."/>
            <person name="Travers M.-A."/>
        </authorList>
    </citation>
    <scope>NUCLEOTIDE SEQUENCE</scope>
    <source>
        <strain evidence="1">U29</strain>
    </source>
</reference>
<dbReference type="AlphaFoldDB" id="A0AAX3U7X5"/>
<sequence length="141" mass="16173">MSSKDDAYRESQMRLHRVLGTYLALVAWKRKADGVVINRESLLSFLKISRMQNVRVDWMKEDLAHLFPYTGNTYFSKTGSYSALYLLRQPLPKGILHKTMSTSERIKVFKDNGLKVIRITPPDEKELIKKVALITSGLEAV</sequence>
<gene>
    <name evidence="1" type="ORF">PYE51_16980</name>
</gene>
<protein>
    <submittedName>
        <fullName evidence="1">Uncharacterized protein</fullName>
    </submittedName>
</protein>
<evidence type="ECO:0000313" key="1">
    <source>
        <dbReference type="EMBL" id="WGK83064.1"/>
    </source>
</evidence>
<accession>A0AAX3U7X5</accession>
<evidence type="ECO:0000313" key="2">
    <source>
        <dbReference type="Proteomes" id="UP001239257"/>
    </source>
</evidence>
<organism evidence="1 2">
    <name type="scientific">Vibrio aestuarianus</name>
    <dbReference type="NCBI Taxonomy" id="28171"/>
    <lineage>
        <taxon>Bacteria</taxon>
        <taxon>Pseudomonadati</taxon>
        <taxon>Pseudomonadota</taxon>
        <taxon>Gammaproteobacteria</taxon>
        <taxon>Vibrionales</taxon>
        <taxon>Vibrionaceae</taxon>
        <taxon>Vibrio</taxon>
    </lineage>
</organism>